<reference evidence="2 3" key="1">
    <citation type="journal article" date="2019" name="Nat. Ecol. Evol.">
        <title>Megaphylogeny resolves global patterns of mushroom evolution.</title>
        <authorList>
            <person name="Varga T."/>
            <person name="Krizsan K."/>
            <person name="Foldi C."/>
            <person name="Dima B."/>
            <person name="Sanchez-Garcia M."/>
            <person name="Sanchez-Ramirez S."/>
            <person name="Szollosi G.J."/>
            <person name="Szarkandi J.G."/>
            <person name="Papp V."/>
            <person name="Albert L."/>
            <person name="Andreopoulos W."/>
            <person name="Angelini C."/>
            <person name="Antonin V."/>
            <person name="Barry K.W."/>
            <person name="Bougher N.L."/>
            <person name="Buchanan P."/>
            <person name="Buyck B."/>
            <person name="Bense V."/>
            <person name="Catcheside P."/>
            <person name="Chovatia M."/>
            <person name="Cooper J."/>
            <person name="Damon W."/>
            <person name="Desjardin D."/>
            <person name="Finy P."/>
            <person name="Geml J."/>
            <person name="Haridas S."/>
            <person name="Hughes K."/>
            <person name="Justo A."/>
            <person name="Karasinski D."/>
            <person name="Kautmanova I."/>
            <person name="Kiss B."/>
            <person name="Kocsube S."/>
            <person name="Kotiranta H."/>
            <person name="LaButti K.M."/>
            <person name="Lechner B.E."/>
            <person name="Liimatainen K."/>
            <person name="Lipzen A."/>
            <person name="Lukacs Z."/>
            <person name="Mihaltcheva S."/>
            <person name="Morgado L.N."/>
            <person name="Niskanen T."/>
            <person name="Noordeloos M.E."/>
            <person name="Ohm R.A."/>
            <person name="Ortiz-Santana B."/>
            <person name="Ovrebo C."/>
            <person name="Racz N."/>
            <person name="Riley R."/>
            <person name="Savchenko A."/>
            <person name="Shiryaev A."/>
            <person name="Soop K."/>
            <person name="Spirin V."/>
            <person name="Szebenyi C."/>
            <person name="Tomsovsky M."/>
            <person name="Tulloss R.E."/>
            <person name="Uehling J."/>
            <person name="Grigoriev I.V."/>
            <person name="Vagvolgyi C."/>
            <person name="Papp T."/>
            <person name="Martin F.M."/>
            <person name="Miettinen O."/>
            <person name="Hibbett D.S."/>
            <person name="Nagy L.G."/>
        </authorList>
    </citation>
    <scope>NUCLEOTIDE SEQUENCE [LARGE SCALE GENOMIC DNA]</scope>
    <source>
        <strain evidence="2 3">CBS 121175</strain>
    </source>
</reference>
<gene>
    <name evidence="2" type="ORF">FA15DRAFT_663101</name>
</gene>
<feature type="compositionally biased region" description="Basic and acidic residues" evidence="1">
    <location>
        <begin position="315"/>
        <end position="338"/>
    </location>
</feature>
<protein>
    <recommendedName>
        <fullName evidence="4">Neuroguidin</fullName>
    </recommendedName>
</protein>
<accession>A0A5C3LAN3</accession>
<keyword evidence="3" id="KW-1185">Reference proteome</keyword>
<dbReference type="STRING" id="230819.A0A5C3LAN3"/>
<feature type="compositionally biased region" description="Basic residues" evidence="1">
    <location>
        <begin position="361"/>
        <end position="370"/>
    </location>
</feature>
<feature type="compositionally biased region" description="Basic and acidic residues" evidence="1">
    <location>
        <begin position="158"/>
        <end position="168"/>
    </location>
</feature>
<feature type="region of interest" description="Disordered" evidence="1">
    <location>
        <begin position="255"/>
        <end position="288"/>
    </location>
</feature>
<dbReference type="PANTHER" id="PTHR13237">
    <property type="entry name" value="SOMETHING ABOUT SILENCING PROTEIN 10-RELATED"/>
    <property type="match status" value="1"/>
</dbReference>
<evidence type="ECO:0008006" key="4">
    <source>
        <dbReference type="Google" id="ProtNLM"/>
    </source>
</evidence>
<feature type="region of interest" description="Disordered" evidence="1">
    <location>
        <begin position="305"/>
        <end position="370"/>
    </location>
</feature>
<evidence type="ECO:0000313" key="3">
    <source>
        <dbReference type="Proteomes" id="UP000307440"/>
    </source>
</evidence>
<evidence type="ECO:0000313" key="2">
    <source>
        <dbReference type="EMBL" id="TFK29828.1"/>
    </source>
</evidence>
<dbReference type="GO" id="GO:0032040">
    <property type="term" value="C:small-subunit processome"/>
    <property type="evidence" value="ECO:0007669"/>
    <property type="project" value="TreeGrafter"/>
</dbReference>
<dbReference type="GO" id="GO:0000462">
    <property type="term" value="P:maturation of SSU-rRNA from tricistronic rRNA transcript (SSU-rRNA, 5.8S rRNA, LSU-rRNA)"/>
    <property type="evidence" value="ECO:0007669"/>
    <property type="project" value="TreeGrafter"/>
</dbReference>
<name>A0A5C3LAN3_COPMA</name>
<sequence>MEDDPGLADFKNVLETMRVSISSSRGVLKSVLDESPSDIDFRDGISLLSSKQHVLISYLRSLALISARRALGHTLNERSQTLQVFSALSREPRGNDLGDQIDSTIEGRIILEKIGALESRMRYQIGKLLKSAEDSSTAEAVNDPLSFRPNPANLADDGTGHSDEEKTVSEQVSKSDVYRPPQLAPMPYVEKPSKKERRRGPIPTALSQLAADPSRPHVESTTGLGGIPSLASGRAKYLKQLTEYEEDNFTRVVTKKSEAKRRARDEEDLALGGDLADSGSGRRRRRAGGLEDEFGDVLRSVERGISRHGTGDGYEELRERGKRKDVLSRSRMTRSRDTDDVEVDGERQRKRSRFDLEAKNIKKKFNKRSK</sequence>
<feature type="region of interest" description="Disordered" evidence="1">
    <location>
        <begin position="140"/>
        <end position="226"/>
    </location>
</feature>
<dbReference type="PANTHER" id="PTHR13237:SF9">
    <property type="entry name" value="NEUROGUIDIN"/>
    <property type="match status" value="1"/>
</dbReference>
<proteinExistence type="predicted"/>
<evidence type="ECO:0000256" key="1">
    <source>
        <dbReference type="SAM" id="MobiDB-lite"/>
    </source>
</evidence>
<organism evidence="2 3">
    <name type="scientific">Coprinopsis marcescibilis</name>
    <name type="common">Agaric fungus</name>
    <name type="synonym">Psathyrella marcescibilis</name>
    <dbReference type="NCBI Taxonomy" id="230819"/>
    <lineage>
        <taxon>Eukaryota</taxon>
        <taxon>Fungi</taxon>
        <taxon>Dikarya</taxon>
        <taxon>Basidiomycota</taxon>
        <taxon>Agaricomycotina</taxon>
        <taxon>Agaricomycetes</taxon>
        <taxon>Agaricomycetidae</taxon>
        <taxon>Agaricales</taxon>
        <taxon>Agaricineae</taxon>
        <taxon>Psathyrellaceae</taxon>
        <taxon>Coprinopsis</taxon>
    </lineage>
</organism>
<dbReference type="OrthoDB" id="203440at2759"/>
<feature type="compositionally biased region" description="Low complexity" evidence="1">
    <location>
        <begin position="270"/>
        <end position="279"/>
    </location>
</feature>
<dbReference type="Proteomes" id="UP000307440">
    <property type="component" value="Unassembled WGS sequence"/>
</dbReference>
<dbReference type="AlphaFoldDB" id="A0A5C3LAN3"/>
<dbReference type="EMBL" id="ML210147">
    <property type="protein sequence ID" value="TFK29828.1"/>
    <property type="molecule type" value="Genomic_DNA"/>
</dbReference>